<dbReference type="EMBL" id="JBBJBU010000001">
    <property type="protein sequence ID" value="KAK7207435.1"/>
    <property type="molecule type" value="Genomic_DNA"/>
</dbReference>
<name>A0ABR1FC67_9ASCO</name>
<dbReference type="PANTHER" id="PTHR45642:SF139">
    <property type="entry name" value="SGNH HYDROLASE-TYPE ESTERASE DOMAIN-CONTAINING PROTEIN"/>
    <property type="match status" value="1"/>
</dbReference>
<evidence type="ECO:0000313" key="4">
    <source>
        <dbReference type="Proteomes" id="UP001498771"/>
    </source>
</evidence>
<evidence type="ECO:0000256" key="2">
    <source>
        <dbReference type="SAM" id="MobiDB-lite"/>
    </source>
</evidence>
<dbReference type="InterPro" id="IPR001087">
    <property type="entry name" value="GDSL"/>
</dbReference>
<dbReference type="Pfam" id="PF00657">
    <property type="entry name" value="Lipase_GDSL"/>
    <property type="match status" value="1"/>
</dbReference>
<accession>A0ABR1FC67</accession>
<keyword evidence="4" id="KW-1185">Reference proteome</keyword>
<reference evidence="3 4" key="1">
    <citation type="submission" date="2024-03" db="EMBL/GenBank/DDBJ databases">
        <title>Genome-scale model development and genomic sequencing of the oleaginous clade Lipomyces.</title>
        <authorList>
            <consortium name="Lawrence Berkeley National Laboratory"/>
            <person name="Czajka J.J."/>
            <person name="Han Y."/>
            <person name="Kim J."/>
            <person name="Mondo S.J."/>
            <person name="Hofstad B.A."/>
            <person name="Robles A."/>
            <person name="Haridas S."/>
            <person name="Riley R."/>
            <person name="LaButti K."/>
            <person name="Pangilinan J."/>
            <person name="Andreopoulos W."/>
            <person name="Lipzen A."/>
            <person name="Yan J."/>
            <person name="Wang M."/>
            <person name="Ng V."/>
            <person name="Grigoriev I.V."/>
            <person name="Spatafora J.W."/>
            <person name="Magnuson J.K."/>
            <person name="Baker S.E."/>
            <person name="Pomraning K.R."/>
        </authorList>
    </citation>
    <scope>NUCLEOTIDE SEQUENCE [LARGE SCALE GENOMIC DNA]</scope>
    <source>
        <strain evidence="3 4">Phaff 52-87</strain>
    </source>
</reference>
<keyword evidence="1" id="KW-0732">Signal</keyword>
<feature type="region of interest" description="Disordered" evidence="2">
    <location>
        <begin position="78"/>
        <end position="101"/>
    </location>
</feature>
<dbReference type="SUPFAM" id="SSF52266">
    <property type="entry name" value="SGNH hydrolase"/>
    <property type="match status" value="1"/>
</dbReference>
<proteinExistence type="predicted"/>
<dbReference type="Gene3D" id="3.40.50.1110">
    <property type="entry name" value="SGNH hydrolase"/>
    <property type="match status" value="1"/>
</dbReference>
<comment type="caution">
    <text evidence="3">The sequence shown here is derived from an EMBL/GenBank/DDBJ whole genome shotgun (WGS) entry which is preliminary data.</text>
</comment>
<dbReference type="GeneID" id="90036965"/>
<sequence>MRVLARRQLFPSLLSLAILFLVCSLCYLFLSAPFSPTIVVFGDSWSDDARRPTPSSVLSASDSRPVIPDDESIFYTSASSESSSSESSSSSSSSNSEFGRGNHGRWCDGPVWPEYLCQMYGCRELLDLAYGGAKITNQYVSSPVPDLISQYSNFVDIRNATILAEEREDLDTIDDLVDSRKLSRAQAEEAVNRMRLQQNRETLYAFYFGINDIIQYISILPNTQDRTNAIASSVSLMFDIAANIAEGFPQSNFLFLNAIDVTLLPIWQQRFTENDRYMHRFREAVHLSQVWQQEVLIHLGRWNSTIGSAQIFETNSWLARSISGVAASGFTDISHACFDHASGTLCSKPETHFFWDAVHLSTAAHKALAKRLSYLNLWPSTSSFGDESDQ</sequence>
<dbReference type="PANTHER" id="PTHR45642">
    <property type="entry name" value="GDSL ESTERASE/LIPASE EXL3"/>
    <property type="match status" value="1"/>
</dbReference>
<dbReference type="Proteomes" id="UP001498771">
    <property type="component" value="Unassembled WGS sequence"/>
</dbReference>
<feature type="compositionally biased region" description="Low complexity" evidence="2">
    <location>
        <begin position="78"/>
        <end position="97"/>
    </location>
</feature>
<dbReference type="InterPro" id="IPR036514">
    <property type="entry name" value="SGNH_hydro_sf"/>
</dbReference>
<dbReference type="RefSeq" id="XP_064770468.1">
    <property type="nucleotide sequence ID" value="XM_064911453.1"/>
</dbReference>
<protein>
    <submittedName>
        <fullName evidence="3">Uncharacterized protein</fullName>
    </submittedName>
</protein>
<evidence type="ECO:0000256" key="1">
    <source>
        <dbReference type="ARBA" id="ARBA00022729"/>
    </source>
</evidence>
<organism evidence="3 4">
    <name type="scientific">Myxozyma melibiosi</name>
    <dbReference type="NCBI Taxonomy" id="54550"/>
    <lineage>
        <taxon>Eukaryota</taxon>
        <taxon>Fungi</taxon>
        <taxon>Dikarya</taxon>
        <taxon>Ascomycota</taxon>
        <taxon>Saccharomycotina</taxon>
        <taxon>Lipomycetes</taxon>
        <taxon>Lipomycetales</taxon>
        <taxon>Lipomycetaceae</taxon>
        <taxon>Myxozyma</taxon>
    </lineage>
</organism>
<gene>
    <name evidence="3" type="ORF">BZA70DRAFT_271283</name>
</gene>
<evidence type="ECO:0000313" key="3">
    <source>
        <dbReference type="EMBL" id="KAK7207435.1"/>
    </source>
</evidence>
<dbReference type="InterPro" id="IPR050592">
    <property type="entry name" value="GDSL_lipolytic_enzyme"/>
</dbReference>